<feature type="region of interest" description="Disordered" evidence="1">
    <location>
        <begin position="1"/>
        <end position="39"/>
    </location>
</feature>
<organism evidence="2 3">
    <name type="scientific">Micromonospora olivasterospora</name>
    <dbReference type="NCBI Taxonomy" id="1880"/>
    <lineage>
        <taxon>Bacteria</taxon>
        <taxon>Bacillati</taxon>
        <taxon>Actinomycetota</taxon>
        <taxon>Actinomycetes</taxon>
        <taxon>Micromonosporales</taxon>
        <taxon>Micromonosporaceae</taxon>
        <taxon>Micromonospora</taxon>
    </lineage>
</organism>
<feature type="compositionally biased region" description="Basic residues" evidence="1">
    <location>
        <begin position="15"/>
        <end position="24"/>
    </location>
</feature>
<gene>
    <name evidence="2" type="ORF">JD77_01062</name>
</gene>
<dbReference type="AlphaFoldDB" id="A0A562I583"/>
<proteinExistence type="predicted"/>
<sequence length="79" mass="8617">MLTCHLPLPPGTRGSRPRIVRRRDTRPPAAARVGAARGGGTRYGRRVVRVEALAAAYARWATPALPLYGDDHERADFAP</sequence>
<dbReference type="EMBL" id="VLKE01000001">
    <property type="protein sequence ID" value="TWH66112.1"/>
    <property type="molecule type" value="Genomic_DNA"/>
</dbReference>
<evidence type="ECO:0000256" key="1">
    <source>
        <dbReference type="SAM" id="MobiDB-lite"/>
    </source>
</evidence>
<evidence type="ECO:0000313" key="3">
    <source>
        <dbReference type="Proteomes" id="UP000319825"/>
    </source>
</evidence>
<protein>
    <submittedName>
        <fullName evidence="2">Uncharacterized protein</fullName>
    </submittedName>
</protein>
<dbReference type="Proteomes" id="UP000319825">
    <property type="component" value="Unassembled WGS sequence"/>
</dbReference>
<keyword evidence="3" id="KW-1185">Reference proteome</keyword>
<comment type="caution">
    <text evidence="2">The sequence shown here is derived from an EMBL/GenBank/DDBJ whole genome shotgun (WGS) entry which is preliminary data.</text>
</comment>
<evidence type="ECO:0000313" key="2">
    <source>
        <dbReference type="EMBL" id="TWH66112.1"/>
    </source>
</evidence>
<name>A0A562I583_MICOL</name>
<reference evidence="2 3" key="1">
    <citation type="submission" date="2019-07" db="EMBL/GenBank/DDBJ databases">
        <title>R&amp;d 2014.</title>
        <authorList>
            <person name="Klenk H.-P."/>
        </authorList>
    </citation>
    <scope>NUCLEOTIDE SEQUENCE [LARGE SCALE GENOMIC DNA]</scope>
    <source>
        <strain evidence="2 3">DSM 43868</strain>
    </source>
</reference>
<accession>A0A562I583</accession>